<reference evidence="1 2" key="1">
    <citation type="submission" date="2019-05" db="EMBL/GenBank/DDBJ databases">
        <title>Another draft genome of Portunus trituberculatus and its Hox gene families provides insights of decapod evolution.</title>
        <authorList>
            <person name="Jeong J.-H."/>
            <person name="Song I."/>
            <person name="Kim S."/>
            <person name="Choi T."/>
            <person name="Kim D."/>
            <person name="Ryu S."/>
            <person name="Kim W."/>
        </authorList>
    </citation>
    <scope>NUCLEOTIDE SEQUENCE [LARGE SCALE GENOMIC DNA]</scope>
    <source>
        <tissue evidence="1">Muscle</tissue>
    </source>
</reference>
<protein>
    <submittedName>
        <fullName evidence="1">Uncharacterized protein</fullName>
    </submittedName>
</protein>
<dbReference type="AlphaFoldDB" id="A0A5B7IG88"/>
<gene>
    <name evidence="1" type="ORF">E2C01_079159</name>
</gene>
<evidence type="ECO:0000313" key="2">
    <source>
        <dbReference type="Proteomes" id="UP000324222"/>
    </source>
</evidence>
<name>A0A5B7IG88_PORTR</name>
<dbReference type="Proteomes" id="UP000324222">
    <property type="component" value="Unassembled WGS sequence"/>
</dbReference>
<dbReference type="EMBL" id="VSRR010065417">
    <property type="protein sequence ID" value="MPC84421.1"/>
    <property type="molecule type" value="Genomic_DNA"/>
</dbReference>
<accession>A0A5B7IG88</accession>
<comment type="caution">
    <text evidence="1">The sequence shown here is derived from an EMBL/GenBank/DDBJ whole genome shotgun (WGS) entry which is preliminary data.</text>
</comment>
<sequence length="82" mass="9051">MPLIASTHAALDLARTILHPVSKSEATEAVVFLLHQFHAIPHIHVQESPTVSHLMVFLADRARFTLHLCRGRGGESYSLSRG</sequence>
<proteinExistence type="predicted"/>
<keyword evidence="2" id="KW-1185">Reference proteome</keyword>
<organism evidence="1 2">
    <name type="scientific">Portunus trituberculatus</name>
    <name type="common">Swimming crab</name>
    <name type="synonym">Neptunus trituberculatus</name>
    <dbReference type="NCBI Taxonomy" id="210409"/>
    <lineage>
        <taxon>Eukaryota</taxon>
        <taxon>Metazoa</taxon>
        <taxon>Ecdysozoa</taxon>
        <taxon>Arthropoda</taxon>
        <taxon>Crustacea</taxon>
        <taxon>Multicrustacea</taxon>
        <taxon>Malacostraca</taxon>
        <taxon>Eumalacostraca</taxon>
        <taxon>Eucarida</taxon>
        <taxon>Decapoda</taxon>
        <taxon>Pleocyemata</taxon>
        <taxon>Brachyura</taxon>
        <taxon>Eubrachyura</taxon>
        <taxon>Portunoidea</taxon>
        <taxon>Portunidae</taxon>
        <taxon>Portuninae</taxon>
        <taxon>Portunus</taxon>
    </lineage>
</organism>
<evidence type="ECO:0000313" key="1">
    <source>
        <dbReference type="EMBL" id="MPC84421.1"/>
    </source>
</evidence>